<dbReference type="Proteomes" id="UP000729733">
    <property type="component" value="Unassembled WGS sequence"/>
</dbReference>
<dbReference type="Pfam" id="PF02604">
    <property type="entry name" value="PhdYeFM_antitox"/>
    <property type="match status" value="1"/>
</dbReference>
<dbReference type="InterPro" id="IPR036165">
    <property type="entry name" value="YefM-like_sf"/>
</dbReference>
<comment type="similarity">
    <text evidence="1 2">Belongs to the phD/YefM antitoxin family.</text>
</comment>
<sequence>METKTTEQAAKELDSLIEQVVTDTQPTIIKNDRGSQVVVMPLSEFTAWQETIYLLSNPANAAHLLGSIKSAQEGKFIERELIEE</sequence>
<dbReference type="AlphaFoldDB" id="A0A964BV53"/>
<dbReference type="InterPro" id="IPR006442">
    <property type="entry name" value="Antitoxin_Phd/YefM"/>
</dbReference>
<dbReference type="SUPFAM" id="SSF143120">
    <property type="entry name" value="YefM-like"/>
    <property type="match status" value="1"/>
</dbReference>
<reference evidence="3" key="1">
    <citation type="journal article" date="2021" name="Antonie Van Leeuwenhoek">
        <title>Draft genome and description of Waterburya agarophytonicola gen. nov. sp. nov. (Pleurocapsales, Cyanobacteria): a seaweed symbiont.</title>
        <authorList>
            <person name="Bonthond G."/>
            <person name="Shalygin S."/>
            <person name="Bayer T."/>
            <person name="Weinberger F."/>
        </authorList>
    </citation>
    <scope>NUCLEOTIDE SEQUENCE</scope>
    <source>
        <strain evidence="3">KI4</strain>
    </source>
</reference>
<evidence type="ECO:0000313" key="3">
    <source>
        <dbReference type="EMBL" id="MCC0178400.1"/>
    </source>
</evidence>
<dbReference type="EMBL" id="JADWDC010000042">
    <property type="protein sequence ID" value="MCC0178400.1"/>
    <property type="molecule type" value="Genomic_DNA"/>
</dbReference>
<proteinExistence type="inferred from homology"/>
<gene>
    <name evidence="3" type="ORF">I4641_15585</name>
</gene>
<evidence type="ECO:0000256" key="1">
    <source>
        <dbReference type="ARBA" id="ARBA00009981"/>
    </source>
</evidence>
<evidence type="ECO:0000313" key="4">
    <source>
        <dbReference type="Proteomes" id="UP000729733"/>
    </source>
</evidence>
<comment type="function">
    <text evidence="2">Antitoxin component of a type II toxin-antitoxin (TA) system.</text>
</comment>
<dbReference type="Gene3D" id="1.10.1220.170">
    <property type="match status" value="1"/>
</dbReference>
<name>A0A964BV53_9CYAN</name>
<dbReference type="InterPro" id="IPR051405">
    <property type="entry name" value="phD/YefM_antitoxin"/>
</dbReference>
<organism evidence="3 4">
    <name type="scientific">Waterburya agarophytonicola KI4</name>
    <dbReference type="NCBI Taxonomy" id="2874699"/>
    <lineage>
        <taxon>Bacteria</taxon>
        <taxon>Bacillati</taxon>
        <taxon>Cyanobacteriota</taxon>
        <taxon>Cyanophyceae</taxon>
        <taxon>Pleurocapsales</taxon>
        <taxon>Hyellaceae</taxon>
        <taxon>Waterburya</taxon>
        <taxon>Waterburya agarophytonicola</taxon>
    </lineage>
</organism>
<evidence type="ECO:0000256" key="2">
    <source>
        <dbReference type="RuleBase" id="RU362080"/>
    </source>
</evidence>
<dbReference type="PANTHER" id="PTHR33713">
    <property type="entry name" value="ANTITOXIN YAFN-RELATED"/>
    <property type="match status" value="1"/>
</dbReference>
<dbReference type="Gene3D" id="3.40.1620.10">
    <property type="entry name" value="YefM-like domain"/>
    <property type="match status" value="1"/>
</dbReference>
<comment type="caution">
    <text evidence="3">The sequence shown here is derived from an EMBL/GenBank/DDBJ whole genome shotgun (WGS) entry which is preliminary data.</text>
</comment>
<protein>
    <recommendedName>
        <fullName evidence="2">Antitoxin</fullName>
    </recommendedName>
</protein>
<accession>A0A964BV53</accession>
<dbReference type="PANTHER" id="PTHR33713:SF6">
    <property type="entry name" value="ANTITOXIN YEFM"/>
    <property type="match status" value="1"/>
</dbReference>
<dbReference type="RefSeq" id="WP_229641472.1">
    <property type="nucleotide sequence ID" value="NZ_JADWDC010000042.1"/>
</dbReference>
<keyword evidence="4" id="KW-1185">Reference proteome</keyword>